<keyword evidence="1" id="KW-0862">Zinc</keyword>
<feature type="region of interest" description="Disordered" evidence="2">
    <location>
        <begin position="465"/>
        <end position="501"/>
    </location>
</feature>
<feature type="non-terminal residue" evidence="4">
    <location>
        <position position="1166"/>
    </location>
</feature>
<dbReference type="PROSITE" id="PS50089">
    <property type="entry name" value="ZF_RING_2"/>
    <property type="match status" value="1"/>
</dbReference>
<evidence type="ECO:0000313" key="4">
    <source>
        <dbReference type="EMBL" id="CAE7518476.1"/>
    </source>
</evidence>
<dbReference type="InterPro" id="IPR001841">
    <property type="entry name" value="Znf_RING"/>
</dbReference>
<accession>A0A812T7P4</accession>
<feature type="compositionally biased region" description="Basic residues" evidence="2">
    <location>
        <begin position="879"/>
        <end position="900"/>
    </location>
</feature>
<evidence type="ECO:0000259" key="3">
    <source>
        <dbReference type="PROSITE" id="PS50089"/>
    </source>
</evidence>
<proteinExistence type="predicted"/>
<keyword evidence="5" id="KW-1185">Reference proteome</keyword>
<keyword evidence="1" id="KW-0479">Metal-binding</keyword>
<comment type="caution">
    <text evidence="4">The sequence shown here is derived from an EMBL/GenBank/DDBJ whole genome shotgun (WGS) entry which is preliminary data.</text>
</comment>
<keyword evidence="1" id="KW-0863">Zinc-finger</keyword>
<feature type="region of interest" description="Disordered" evidence="2">
    <location>
        <begin position="863"/>
        <end position="909"/>
    </location>
</feature>
<name>A0A812T7P4_9DINO</name>
<reference evidence="4" key="1">
    <citation type="submission" date="2021-02" db="EMBL/GenBank/DDBJ databases">
        <authorList>
            <person name="Dougan E. K."/>
            <person name="Rhodes N."/>
            <person name="Thang M."/>
            <person name="Chan C."/>
        </authorList>
    </citation>
    <scope>NUCLEOTIDE SEQUENCE</scope>
</reference>
<protein>
    <recommendedName>
        <fullName evidence="3">RING-type domain-containing protein</fullName>
    </recommendedName>
</protein>
<dbReference type="Proteomes" id="UP000604046">
    <property type="component" value="Unassembled WGS sequence"/>
</dbReference>
<feature type="domain" description="RING-type" evidence="3">
    <location>
        <begin position="530"/>
        <end position="578"/>
    </location>
</feature>
<organism evidence="4 5">
    <name type="scientific">Symbiodinium natans</name>
    <dbReference type="NCBI Taxonomy" id="878477"/>
    <lineage>
        <taxon>Eukaryota</taxon>
        <taxon>Sar</taxon>
        <taxon>Alveolata</taxon>
        <taxon>Dinophyceae</taxon>
        <taxon>Suessiales</taxon>
        <taxon>Symbiodiniaceae</taxon>
        <taxon>Symbiodinium</taxon>
    </lineage>
</organism>
<feature type="region of interest" description="Disordered" evidence="2">
    <location>
        <begin position="120"/>
        <end position="156"/>
    </location>
</feature>
<dbReference type="SUPFAM" id="SSF57850">
    <property type="entry name" value="RING/U-box"/>
    <property type="match status" value="1"/>
</dbReference>
<feature type="region of interest" description="Disordered" evidence="2">
    <location>
        <begin position="686"/>
        <end position="718"/>
    </location>
</feature>
<evidence type="ECO:0000313" key="5">
    <source>
        <dbReference type="Proteomes" id="UP000604046"/>
    </source>
</evidence>
<dbReference type="OrthoDB" id="446848at2759"/>
<dbReference type="GO" id="GO:0008270">
    <property type="term" value="F:zinc ion binding"/>
    <property type="evidence" value="ECO:0007669"/>
    <property type="project" value="UniProtKB-KW"/>
</dbReference>
<evidence type="ECO:0000256" key="2">
    <source>
        <dbReference type="SAM" id="MobiDB-lite"/>
    </source>
</evidence>
<dbReference type="EMBL" id="CAJNDS010002540">
    <property type="protein sequence ID" value="CAE7518476.1"/>
    <property type="molecule type" value="Genomic_DNA"/>
</dbReference>
<dbReference type="AlphaFoldDB" id="A0A812T7P4"/>
<dbReference type="Gene3D" id="3.30.40.10">
    <property type="entry name" value="Zinc/RING finger domain, C3HC4 (zinc finger)"/>
    <property type="match status" value="1"/>
</dbReference>
<dbReference type="InterPro" id="IPR013083">
    <property type="entry name" value="Znf_RING/FYVE/PHD"/>
</dbReference>
<sequence length="1166" mass="126804">RLGNSRMRAWCRGGRGCVGVLVHNGGVAGRVMQRRSRWTVAAWPLPASPPRLLLTRPHQTGAAGRAALLEQIRAFEAGCWHELLDAAPPPDRRPQRSTGTDVGRLRQCACAQVRRGHLSRARQTLTSAPLAPGNAATLRSLSDPDKRPPRPRQRMPDDIASFFAADPVRLTAAELGEALRTAKRGSAAGLCGATVEHYRLLLEDEEAYQWDSMLQNFSRWKRCENWQFEAQDEVAPALIPHVRAWYGGTSMYLWWGAVVCAAPRGASRPTPGAHSTFRRATCFPLPQLPASKAQSTRRQERVLARIYERPPGIFATLPRALSPKPPSRPRGLSLRAGYTECRGEEGDFARRYPELAGPGPQRLVVLVAEVCGRWGQEAHDLIRSLAQLPARAAGTACGCPRRVGAPLVGAARMRVAASLGLDAVGRLLASAGAAYRRRAHTAPVALACVMRMSLLRSAAVGARFETPPPPSRVAADGWDATPLAPTASRPPISSPHTVCSSPGEVAPTTPPWLLGPDTPVPPACPSADACPVCICDVHASGQGPETPFAWPNCQHRLHLGCLAHLAANVHPLRCPACRADWPPQAAEAFLDACRAHWVALPSPAPEHDTTSASHRETLAPRPPQHVLPLCCPRIYLADPARAESPEAWRELPDRHMHWAPVHRRQENAWTPEWTCLRCNTSVDGPRPLLQDIPDQPERPSPDPPTSNQTWYARGPPPASQAAGLTHSWLFVPLLHAAVGRLHPQSAQQWASHATLGDMWMRSLQALRSAGPVPPHSLTHVMHVLQQVASGEGRPVPVQEAQLLLSLAAAANALPASTMVHLPWAWGQVVLPDGYIPATAQEASLHAYLGEPAAAQLVHQVALAQGPPEPGPQPAPTHSHPSRVRNRRPPPRSLLRKHRQPTRLAIPAPKPGPPAAPALCLAPVAPLLLCHMLYHTNLVAMANRGPPHKPCPLTRLTRAHACWMRTCAAMRGPRFRDALIALDRYDASDVLSQPSALFRVPPTFIRGQMRQALQCALASIDACSDPSSLDAERAWKLWLFLPRMLLHRPGGASRIPKPALRARFQQFFQGDWPALLDEALAGTVPQQPTRQPNDDARADPAVHLAHLGELSAARQALLAKPLAAGEGAWLPEPWLSISPMFLIRPRDPISMHWLHALARRPSRTACS</sequence>
<evidence type="ECO:0000256" key="1">
    <source>
        <dbReference type="PROSITE-ProRule" id="PRU00175"/>
    </source>
</evidence>
<gene>
    <name evidence="4" type="ORF">SNAT2548_LOCUS29021</name>
</gene>